<comment type="similarity">
    <text evidence="2">Belongs to the class-V pyridoxal-phosphate-dependent aminotransferase family. NifS/IscS subfamily.</text>
</comment>
<comment type="caution">
    <text evidence="10">The sequence shown here is derived from an EMBL/GenBank/DDBJ whole genome shotgun (WGS) entry which is preliminary data.</text>
</comment>
<dbReference type="EMBL" id="MHRX01000014">
    <property type="protein sequence ID" value="OHA34204.1"/>
    <property type="molecule type" value="Genomic_DNA"/>
</dbReference>
<evidence type="ECO:0000313" key="10">
    <source>
        <dbReference type="EMBL" id="OHA34204.1"/>
    </source>
</evidence>
<sequence>MYINNKRIYLDYASLTPVDTGVRRVMGRISRKFFANPSALYGEGVVAKRVLENARAQSAEFFNAHKDEIYFTSGGTESNNVAIRGIIDMARSNGTLYKKMHIVTSAIEHSSVLEVMKFFEKHGVDITYLGVDSRGMIIQKELEAALRPETVLVSIMMVNNEVGSFNDPRLIAQNIRHFVRHRQNRNRVSQKIYFHTDASQAGLYYDINTERLGADMITFDGQKMYGPRSSGLLFVRRGILLAPILFGGGQEKGLRPGTEDVAKAVGITEALREAIRVRRRESARLYELKKYFLSELLKINGVNLNGTFEDSSPHILNVSVQGIDNEFFILQLDARGIAASTKSACLRDENESYVIRALGRSDRAKNSIRFSFGRRTTKRDIHQAIFVIKEILALR</sequence>
<dbReference type="InterPro" id="IPR000192">
    <property type="entry name" value="Aminotrans_V_dom"/>
</dbReference>
<evidence type="ECO:0000256" key="1">
    <source>
        <dbReference type="ARBA" id="ARBA00001933"/>
    </source>
</evidence>
<evidence type="ECO:0000256" key="2">
    <source>
        <dbReference type="ARBA" id="ARBA00006490"/>
    </source>
</evidence>
<evidence type="ECO:0000256" key="8">
    <source>
        <dbReference type="ARBA" id="ARBA00050776"/>
    </source>
</evidence>
<comment type="cofactor">
    <cofactor evidence="1">
        <name>pyridoxal 5'-phosphate</name>
        <dbReference type="ChEBI" id="CHEBI:597326"/>
    </cofactor>
</comment>
<dbReference type="Pfam" id="PF00266">
    <property type="entry name" value="Aminotran_5"/>
    <property type="match status" value="1"/>
</dbReference>
<evidence type="ECO:0000313" key="11">
    <source>
        <dbReference type="Proteomes" id="UP000176221"/>
    </source>
</evidence>
<keyword evidence="4" id="KW-0479">Metal-binding</keyword>
<keyword evidence="3" id="KW-0808">Transferase</keyword>
<dbReference type="Gene3D" id="3.90.1150.10">
    <property type="entry name" value="Aspartate Aminotransferase, domain 1"/>
    <property type="match status" value="1"/>
</dbReference>
<dbReference type="AlphaFoldDB" id="A0A1G2NDQ8"/>
<comment type="catalytic activity">
    <reaction evidence="8">
        <text>(sulfur carrier)-H + L-cysteine = (sulfur carrier)-SH + L-alanine</text>
        <dbReference type="Rhea" id="RHEA:43892"/>
        <dbReference type="Rhea" id="RHEA-COMP:14737"/>
        <dbReference type="Rhea" id="RHEA-COMP:14739"/>
        <dbReference type="ChEBI" id="CHEBI:29917"/>
        <dbReference type="ChEBI" id="CHEBI:35235"/>
        <dbReference type="ChEBI" id="CHEBI:57972"/>
        <dbReference type="ChEBI" id="CHEBI:64428"/>
        <dbReference type="EC" id="2.8.1.7"/>
    </reaction>
</comment>
<evidence type="ECO:0000256" key="7">
    <source>
        <dbReference type="ARBA" id="ARBA00023014"/>
    </source>
</evidence>
<organism evidence="10 11">
    <name type="scientific">Candidatus Taylorbacteria bacterium RIFCSPLOWO2_01_FULL_45_15b</name>
    <dbReference type="NCBI Taxonomy" id="1802319"/>
    <lineage>
        <taxon>Bacteria</taxon>
        <taxon>Candidatus Tayloriibacteriota</taxon>
    </lineage>
</organism>
<evidence type="ECO:0000256" key="6">
    <source>
        <dbReference type="ARBA" id="ARBA00023004"/>
    </source>
</evidence>
<gene>
    <name evidence="10" type="ORF">A2928_04780</name>
</gene>
<dbReference type="PANTHER" id="PTHR11601">
    <property type="entry name" value="CYSTEINE DESULFURYLASE FAMILY MEMBER"/>
    <property type="match status" value="1"/>
</dbReference>
<keyword evidence="5" id="KW-0663">Pyridoxal phosphate</keyword>
<dbReference type="InterPro" id="IPR015424">
    <property type="entry name" value="PyrdxlP-dep_Trfase"/>
</dbReference>
<name>A0A1G2NDQ8_9BACT</name>
<dbReference type="PIRSF" id="PIRSF005572">
    <property type="entry name" value="NifS"/>
    <property type="match status" value="1"/>
</dbReference>
<dbReference type="PANTHER" id="PTHR11601:SF34">
    <property type="entry name" value="CYSTEINE DESULFURASE"/>
    <property type="match status" value="1"/>
</dbReference>
<dbReference type="Gene3D" id="1.10.260.50">
    <property type="match status" value="1"/>
</dbReference>
<evidence type="ECO:0000256" key="3">
    <source>
        <dbReference type="ARBA" id="ARBA00022679"/>
    </source>
</evidence>
<keyword evidence="7" id="KW-0411">Iron-sulfur</keyword>
<protein>
    <recommendedName>
        <fullName evidence="9">Aminotransferase class V domain-containing protein</fullName>
    </recommendedName>
</protein>
<evidence type="ECO:0000256" key="5">
    <source>
        <dbReference type="ARBA" id="ARBA00022898"/>
    </source>
</evidence>
<evidence type="ECO:0000259" key="9">
    <source>
        <dbReference type="Pfam" id="PF00266"/>
    </source>
</evidence>
<keyword evidence="6" id="KW-0408">Iron</keyword>
<dbReference type="InterPro" id="IPR015422">
    <property type="entry name" value="PyrdxlP-dep_Trfase_small"/>
</dbReference>
<dbReference type="STRING" id="1802319.A2928_04780"/>
<dbReference type="Gene3D" id="3.40.640.10">
    <property type="entry name" value="Type I PLP-dependent aspartate aminotransferase-like (Major domain)"/>
    <property type="match status" value="1"/>
</dbReference>
<dbReference type="InterPro" id="IPR016454">
    <property type="entry name" value="Cysteine_dSase"/>
</dbReference>
<dbReference type="InterPro" id="IPR015421">
    <property type="entry name" value="PyrdxlP-dep_Trfase_major"/>
</dbReference>
<reference evidence="10 11" key="1">
    <citation type="journal article" date="2016" name="Nat. Commun.">
        <title>Thousands of microbial genomes shed light on interconnected biogeochemical processes in an aquifer system.</title>
        <authorList>
            <person name="Anantharaman K."/>
            <person name="Brown C.T."/>
            <person name="Hug L.A."/>
            <person name="Sharon I."/>
            <person name="Castelle C.J."/>
            <person name="Probst A.J."/>
            <person name="Thomas B.C."/>
            <person name="Singh A."/>
            <person name="Wilkins M.J."/>
            <person name="Karaoz U."/>
            <person name="Brodie E.L."/>
            <person name="Williams K.H."/>
            <person name="Hubbard S.S."/>
            <person name="Banfield J.F."/>
        </authorList>
    </citation>
    <scope>NUCLEOTIDE SEQUENCE [LARGE SCALE GENOMIC DNA]</scope>
</reference>
<accession>A0A1G2NDQ8</accession>
<feature type="domain" description="Aminotransferase class V" evidence="9">
    <location>
        <begin position="8"/>
        <end position="382"/>
    </location>
</feature>
<dbReference type="SUPFAM" id="SSF53383">
    <property type="entry name" value="PLP-dependent transferases"/>
    <property type="match status" value="1"/>
</dbReference>
<dbReference type="GO" id="GO:0031071">
    <property type="term" value="F:cysteine desulfurase activity"/>
    <property type="evidence" value="ECO:0007669"/>
    <property type="project" value="UniProtKB-EC"/>
</dbReference>
<evidence type="ECO:0000256" key="4">
    <source>
        <dbReference type="ARBA" id="ARBA00022723"/>
    </source>
</evidence>
<dbReference type="GO" id="GO:0046872">
    <property type="term" value="F:metal ion binding"/>
    <property type="evidence" value="ECO:0007669"/>
    <property type="project" value="UniProtKB-KW"/>
</dbReference>
<dbReference type="GO" id="GO:0051536">
    <property type="term" value="F:iron-sulfur cluster binding"/>
    <property type="evidence" value="ECO:0007669"/>
    <property type="project" value="UniProtKB-KW"/>
</dbReference>
<proteinExistence type="inferred from homology"/>
<dbReference type="Proteomes" id="UP000176221">
    <property type="component" value="Unassembled WGS sequence"/>
</dbReference>